<reference evidence="11 14" key="1">
    <citation type="submission" date="2015-10" db="EMBL/GenBank/DDBJ databases">
        <title>Tn-seq of a polymicrobial infection.</title>
        <authorList>
            <person name="Stacy A."/>
            <person name="Rumbaugh K.P."/>
            <person name="Whiteley M."/>
        </authorList>
    </citation>
    <scope>NUCLEOTIDE SEQUENCE [LARGE SCALE GENOMIC DNA]</scope>
    <source>
        <strain evidence="11 14">624</strain>
    </source>
</reference>
<dbReference type="Gene3D" id="1.10.3720.10">
    <property type="entry name" value="MetI-like"/>
    <property type="match status" value="1"/>
</dbReference>
<dbReference type="KEGG" id="aact:ACT75_05945"/>
<dbReference type="InterPro" id="IPR010065">
    <property type="entry name" value="AA_ABC_transptr_permease_3TM"/>
</dbReference>
<evidence type="ECO:0000256" key="4">
    <source>
        <dbReference type="ARBA" id="ARBA00022475"/>
    </source>
</evidence>
<dbReference type="InterPro" id="IPR000515">
    <property type="entry name" value="MetI-like"/>
</dbReference>
<evidence type="ECO:0000256" key="6">
    <source>
        <dbReference type="ARBA" id="ARBA00022970"/>
    </source>
</evidence>
<evidence type="ECO:0000256" key="1">
    <source>
        <dbReference type="ARBA" id="ARBA00004429"/>
    </source>
</evidence>
<dbReference type="Proteomes" id="UP000072236">
    <property type="component" value="Chromosome"/>
</dbReference>
<evidence type="ECO:0000256" key="8">
    <source>
        <dbReference type="ARBA" id="ARBA00023136"/>
    </source>
</evidence>
<evidence type="ECO:0000313" key="15">
    <source>
        <dbReference type="Proteomes" id="UP000226080"/>
    </source>
</evidence>
<keyword evidence="6" id="KW-0029">Amino-acid transport</keyword>
<dbReference type="AlphaFoldDB" id="A0A142G0C4"/>
<dbReference type="Proteomes" id="UP000226080">
    <property type="component" value="Unassembled WGS sequence"/>
</dbReference>
<evidence type="ECO:0000313" key="12">
    <source>
        <dbReference type="EMBL" id="PHO20385.1"/>
    </source>
</evidence>
<accession>A0A142G0C4</accession>
<dbReference type="GO" id="GO:0043190">
    <property type="term" value="C:ATP-binding cassette (ABC) transporter complex"/>
    <property type="evidence" value="ECO:0007669"/>
    <property type="project" value="InterPro"/>
</dbReference>
<keyword evidence="3 9" id="KW-0813">Transport</keyword>
<dbReference type="eggNOG" id="COG0765">
    <property type="taxonomic scope" value="Bacteria"/>
</dbReference>
<dbReference type="SMR" id="A0A142G0C4"/>
<dbReference type="Proteomes" id="UP000323012">
    <property type="component" value="Unassembled WGS sequence"/>
</dbReference>
<feature type="domain" description="ABC transmembrane type-1" evidence="10">
    <location>
        <begin position="34"/>
        <end position="227"/>
    </location>
</feature>
<feature type="transmembrane region" description="Helical" evidence="9">
    <location>
        <begin position="206"/>
        <end position="226"/>
    </location>
</feature>
<dbReference type="EMBL" id="VSED01000012">
    <property type="protein sequence ID" value="TYA39025.1"/>
    <property type="molecule type" value="Genomic_DNA"/>
</dbReference>
<reference evidence="12 15" key="2">
    <citation type="submission" date="2017-10" db="EMBL/GenBank/DDBJ databases">
        <title>Draft genome sequences of Aggregatibacter actinomycetemcomitans strains 310a and 310b.</title>
        <authorList>
            <person name="May A.C."/>
            <person name="Ohta H."/>
            <person name="Maeda H."/>
            <person name="Kokeguchi S."/>
            <person name="Cugini C."/>
        </authorList>
    </citation>
    <scope>NUCLEOTIDE SEQUENCE [LARGE SCALE GENOMIC DNA]</scope>
    <source>
        <strain evidence="12 15">310b</strain>
    </source>
</reference>
<evidence type="ECO:0000313" key="16">
    <source>
        <dbReference type="Proteomes" id="UP000323012"/>
    </source>
</evidence>
<dbReference type="CDD" id="cd06261">
    <property type="entry name" value="TM_PBP2"/>
    <property type="match status" value="1"/>
</dbReference>
<keyword evidence="5 9" id="KW-0812">Transmembrane</keyword>
<dbReference type="EMBL" id="PCGW01000012">
    <property type="protein sequence ID" value="PHO20385.1"/>
    <property type="molecule type" value="Genomic_DNA"/>
</dbReference>
<evidence type="ECO:0000313" key="11">
    <source>
        <dbReference type="EMBL" id="AMQ94104.1"/>
    </source>
</evidence>
<evidence type="ECO:0000256" key="7">
    <source>
        <dbReference type="ARBA" id="ARBA00022989"/>
    </source>
</evidence>
<reference evidence="13 16" key="3">
    <citation type="submission" date="2019-08" db="EMBL/GenBank/DDBJ databases">
        <title>Whole genome sequencing of Aggregatibacter actinomycetemcomitans cultured from blood stream infections in Denmark reveals a novel phylogenetic lineage expressing serotype a membrane O polysaccharide.</title>
        <authorList>
            <person name="Nedergaard S."/>
            <person name="Kobel C.M."/>
            <person name="Nielsen M.B."/>
            <person name="Moeller R.T."/>
            <person name="Jensen A.B."/>
            <person name="Noerskov-Lauritsen N."/>
        </authorList>
    </citation>
    <scope>NUCLEOTIDE SEQUENCE [LARGE SCALE GENOMIC DNA]</scope>
    <source>
        <strain evidence="13 16">PN_563</strain>
    </source>
</reference>
<dbReference type="Pfam" id="PF00528">
    <property type="entry name" value="BPD_transp_1"/>
    <property type="match status" value="1"/>
</dbReference>
<dbReference type="NCBIfam" id="TIGR01726">
    <property type="entry name" value="HEQRo_perm_3TM"/>
    <property type="match status" value="1"/>
</dbReference>
<dbReference type="PANTHER" id="PTHR30614">
    <property type="entry name" value="MEMBRANE COMPONENT OF AMINO ACID ABC TRANSPORTER"/>
    <property type="match status" value="1"/>
</dbReference>
<evidence type="ECO:0000259" key="10">
    <source>
        <dbReference type="PROSITE" id="PS50928"/>
    </source>
</evidence>
<dbReference type="FunFam" id="1.10.3720.10:FF:000009">
    <property type="entry name" value="Amino acid ABC transporter permease"/>
    <property type="match status" value="1"/>
</dbReference>
<dbReference type="PANTHER" id="PTHR30614:SF0">
    <property type="entry name" value="L-CYSTINE TRANSPORT SYSTEM PERMEASE PROTEIN TCYL"/>
    <property type="match status" value="1"/>
</dbReference>
<comment type="similarity">
    <text evidence="2">Belongs to the binding-protein-dependent transport system permease family. HisMQ subfamily.</text>
</comment>
<dbReference type="OrthoDB" id="6580405at2"/>
<evidence type="ECO:0000313" key="13">
    <source>
        <dbReference type="EMBL" id="TYA39025.1"/>
    </source>
</evidence>
<keyword evidence="15" id="KW-1185">Reference proteome</keyword>
<proteinExistence type="inferred from homology"/>
<dbReference type="InterPro" id="IPR035906">
    <property type="entry name" value="MetI-like_sf"/>
</dbReference>
<evidence type="ECO:0000313" key="14">
    <source>
        <dbReference type="Proteomes" id="UP000072236"/>
    </source>
</evidence>
<sequence length="240" mass="26738">MILLNNFLASLPFMNAERANEAISAFWPMLEAAIDKTIPLAIISFFAGLMIALGVAVIRTMPKSGIGLLVLQLLCRIYVSIIRGTPMLVQIFIIFYGLPEVGIKLDPFPTAIIAFSINIGAYASETIRAAILSIPKGQWEASYSIGMNYFQTFIRTIMPQALRVSVPPLSNTFISNVKDTSLASLVLVTEMFRVAQNITAENYEFIMIYSEAALIYWCICLVLSFAQERLEKRLSRHLQA</sequence>
<keyword evidence="4" id="KW-1003">Cell membrane</keyword>
<dbReference type="RefSeq" id="WP_005539609.1">
    <property type="nucleotide sequence ID" value="NZ_CP012959.1"/>
</dbReference>
<keyword evidence="7 9" id="KW-1133">Transmembrane helix</keyword>
<protein>
    <submittedName>
        <fullName evidence="13">Amino acid ABC transporter permease</fullName>
    </submittedName>
    <submittedName>
        <fullName evidence="11">Cysteine ABC transporter permease</fullName>
    </submittedName>
</protein>
<dbReference type="GO" id="GO:0015184">
    <property type="term" value="F:L-cystine transmembrane transporter activity"/>
    <property type="evidence" value="ECO:0007669"/>
    <property type="project" value="TreeGrafter"/>
</dbReference>
<dbReference type="EMBL" id="CP012959">
    <property type="protein sequence ID" value="AMQ94104.1"/>
    <property type="molecule type" value="Genomic_DNA"/>
</dbReference>
<evidence type="ECO:0000256" key="2">
    <source>
        <dbReference type="ARBA" id="ARBA00010072"/>
    </source>
</evidence>
<dbReference type="InterPro" id="IPR043429">
    <property type="entry name" value="ArtM/GltK/GlnP/TcyL/YhdX-like"/>
</dbReference>
<evidence type="ECO:0000256" key="3">
    <source>
        <dbReference type="ARBA" id="ARBA00022448"/>
    </source>
</evidence>
<keyword evidence="8 9" id="KW-0472">Membrane</keyword>
<evidence type="ECO:0000256" key="9">
    <source>
        <dbReference type="RuleBase" id="RU363032"/>
    </source>
</evidence>
<organism evidence="13 16">
    <name type="scientific">Aggregatibacter actinomycetemcomitans</name>
    <name type="common">Actinobacillus actinomycetemcomitans</name>
    <name type="synonym">Haemophilus actinomycetemcomitans</name>
    <dbReference type="NCBI Taxonomy" id="714"/>
    <lineage>
        <taxon>Bacteria</taxon>
        <taxon>Pseudomonadati</taxon>
        <taxon>Pseudomonadota</taxon>
        <taxon>Gammaproteobacteria</taxon>
        <taxon>Pasteurellales</taxon>
        <taxon>Pasteurellaceae</taxon>
        <taxon>Aggregatibacter</taxon>
    </lineage>
</organism>
<evidence type="ECO:0000256" key="5">
    <source>
        <dbReference type="ARBA" id="ARBA00022692"/>
    </source>
</evidence>
<feature type="transmembrane region" description="Helical" evidence="9">
    <location>
        <begin position="38"/>
        <end position="61"/>
    </location>
</feature>
<gene>
    <name evidence="11" type="ORF">ACT75_05945</name>
    <name evidence="12" type="ORF">CQR80_07190</name>
    <name evidence="13" type="ORF">FXB79_05645</name>
</gene>
<feature type="transmembrane region" description="Helical" evidence="9">
    <location>
        <begin position="73"/>
        <end position="98"/>
    </location>
</feature>
<comment type="subcellular location">
    <subcellularLocation>
        <location evidence="1">Cell inner membrane</location>
        <topology evidence="1">Multi-pass membrane protein</topology>
    </subcellularLocation>
    <subcellularLocation>
        <location evidence="9">Cell membrane</location>
        <topology evidence="9">Multi-pass membrane protein</topology>
    </subcellularLocation>
</comment>
<dbReference type="SUPFAM" id="SSF161098">
    <property type="entry name" value="MetI-like"/>
    <property type="match status" value="1"/>
</dbReference>
<name>A0A142G0C4_AGGAC</name>
<dbReference type="PROSITE" id="PS50928">
    <property type="entry name" value="ABC_TM1"/>
    <property type="match status" value="1"/>
</dbReference>